<dbReference type="Gene3D" id="2.70.70.10">
    <property type="entry name" value="Glucose Permease (Domain IIA)"/>
    <property type="match status" value="1"/>
</dbReference>
<protein>
    <submittedName>
        <fullName evidence="1">Uncharacterized protein</fullName>
    </submittedName>
</protein>
<dbReference type="InterPro" id="IPR011055">
    <property type="entry name" value="Dup_hybrid_motif"/>
</dbReference>
<reference evidence="1" key="1">
    <citation type="submission" date="2020-02" db="EMBL/GenBank/DDBJ databases">
        <authorList>
            <person name="Meier V. D."/>
        </authorList>
    </citation>
    <scope>NUCLEOTIDE SEQUENCE</scope>
    <source>
        <strain evidence="1">AVDCRST_MAG37</strain>
    </source>
</reference>
<gene>
    <name evidence="1" type="ORF">AVDCRST_MAG37-1810</name>
</gene>
<proteinExistence type="predicted"/>
<dbReference type="EMBL" id="CADCVD010000084">
    <property type="protein sequence ID" value="CAA9445799.1"/>
    <property type="molecule type" value="Genomic_DNA"/>
</dbReference>
<accession>A0A6J4QTE0</accession>
<organism evidence="1">
    <name type="scientific">uncultured Rubrobacteraceae bacterium</name>
    <dbReference type="NCBI Taxonomy" id="349277"/>
    <lineage>
        <taxon>Bacteria</taxon>
        <taxon>Bacillati</taxon>
        <taxon>Actinomycetota</taxon>
        <taxon>Rubrobacteria</taxon>
        <taxon>Rubrobacterales</taxon>
        <taxon>Rubrobacteraceae</taxon>
        <taxon>environmental samples</taxon>
    </lineage>
</organism>
<sequence length="230" mass="23409">MSVYRRRRIVAVLAVVLGFTALVLAVLVQSSEARDRALPIDPNNAGPDTVLGAVAGVGISTPIRPEDITGLGYHPEGESLVEISPHGKSLSASAVTGLFTSGSTPEKIQYYVMDSAGRQGPATGALDIGAASGSTVYAPVTGVVTAIRPDPVLQKGASVVEIKPADNPNVRVSVSLVQDLDDGVGPKSPVTAGTTELGSVADSAQVLKPQLASYTSDAGNHVTISVSRAS</sequence>
<evidence type="ECO:0000313" key="1">
    <source>
        <dbReference type="EMBL" id="CAA9445799.1"/>
    </source>
</evidence>
<name>A0A6J4QTE0_9ACTN</name>
<dbReference type="AlphaFoldDB" id="A0A6J4QTE0"/>